<keyword evidence="3" id="KW-1185">Reference proteome</keyword>
<evidence type="ECO:0000313" key="3">
    <source>
        <dbReference type="Proteomes" id="UP000749559"/>
    </source>
</evidence>
<dbReference type="Pfam" id="PF15400">
    <property type="entry name" value="TEX33"/>
    <property type="match status" value="1"/>
</dbReference>
<feature type="region of interest" description="Disordered" evidence="1">
    <location>
        <begin position="1"/>
        <end position="24"/>
    </location>
</feature>
<dbReference type="InterPro" id="IPR029234">
    <property type="entry name" value="CIMIP4"/>
</dbReference>
<dbReference type="EMBL" id="CAIIXF020000001">
    <property type="protein sequence ID" value="CAH1775211.1"/>
    <property type="molecule type" value="Genomic_DNA"/>
</dbReference>
<proteinExistence type="predicted"/>
<comment type="caution">
    <text evidence="2">The sequence shown here is derived from an EMBL/GenBank/DDBJ whole genome shotgun (WGS) entry which is preliminary data.</text>
</comment>
<feature type="compositionally biased region" description="Polar residues" evidence="1">
    <location>
        <begin position="1"/>
        <end position="15"/>
    </location>
</feature>
<reference evidence="2" key="1">
    <citation type="submission" date="2022-03" db="EMBL/GenBank/DDBJ databases">
        <authorList>
            <person name="Martin C."/>
        </authorList>
    </citation>
    <scope>NUCLEOTIDE SEQUENCE</scope>
</reference>
<name>A0A8S4N3Z4_OWEFU</name>
<dbReference type="AlphaFoldDB" id="A0A8S4N3Z4"/>
<evidence type="ECO:0000256" key="1">
    <source>
        <dbReference type="SAM" id="MobiDB-lite"/>
    </source>
</evidence>
<gene>
    <name evidence="2" type="ORF">OFUS_LOCUS2543</name>
</gene>
<evidence type="ECO:0000313" key="2">
    <source>
        <dbReference type="EMBL" id="CAH1775211.1"/>
    </source>
</evidence>
<organism evidence="2 3">
    <name type="scientific">Owenia fusiformis</name>
    <name type="common">Polychaete worm</name>
    <dbReference type="NCBI Taxonomy" id="6347"/>
    <lineage>
        <taxon>Eukaryota</taxon>
        <taxon>Metazoa</taxon>
        <taxon>Spiralia</taxon>
        <taxon>Lophotrochozoa</taxon>
        <taxon>Annelida</taxon>
        <taxon>Polychaeta</taxon>
        <taxon>Sedentaria</taxon>
        <taxon>Canalipalpata</taxon>
        <taxon>Sabellida</taxon>
        <taxon>Oweniida</taxon>
        <taxon>Oweniidae</taxon>
        <taxon>Owenia</taxon>
    </lineage>
</organism>
<feature type="compositionally biased region" description="Basic residues" evidence="1">
    <location>
        <begin position="276"/>
        <end position="285"/>
    </location>
</feature>
<accession>A0A8S4N3Z4</accession>
<dbReference type="PANTHER" id="PTHR31702:SF2">
    <property type="entry name" value="TESTIS-EXPRESSED PROTEIN 33"/>
    <property type="match status" value="1"/>
</dbReference>
<feature type="region of interest" description="Disordered" evidence="1">
    <location>
        <begin position="377"/>
        <end position="412"/>
    </location>
</feature>
<dbReference type="Proteomes" id="UP000749559">
    <property type="component" value="Unassembled WGS sequence"/>
</dbReference>
<protein>
    <submittedName>
        <fullName evidence="2">Uncharacterized protein</fullName>
    </submittedName>
</protein>
<feature type="region of interest" description="Disordered" evidence="1">
    <location>
        <begin position="273"/>
        <end position="293"/>
    </location>
</feature>
<dbReference type="OrthoDB" id="5977581at2759"/>
<feature type="compositionally biased region" description="Basic residues" evidence="1">
    <location>
        <begin position="397"/>
        <end position="406"/>
    </location>
</feature>
<sequence>MAATVTSPRTASTGRVRNMADFRAKRTEAMPKNSLFGSILEHRSKQELEDAKNIDLNAVQFDDYKPTKRPPKQWTVPEHIKVNHRFAGDESFQTEKAKLEKQLKQAGDATKQLDKLGVESLYFRAPNANVTAGETHIPETPQPSQWYNETHVNNAEKINIVGLKDTKGFDYQKSKEKPPVHQYSIIGDPLRLGMEFNDKEQTSYKSHMFPLDVKSYGNKPQMGRRAKFPIGNGSNGISDVPLNIQHKFGTKICRSALSDLDKVQESLRATEEVKNSIHRKPRRRSQTVPLSPSLLNPKYDQISNGLRYNVFPGYNFTTKSGVTHEVHNMDPHERRYKDPDEWRHTQDELGFWSEHNILRQRMKKSWNDYLDSLPKAEANWDRNAKRPPPKPVEPPKLKPKKAKPKPKKPDMVLENIEFKTPPLTPPKPKVEQVKLQPVQKQNDDFWEFYNQPVPLP</sequence>
<dbReference type="PANTHER" id="PTHR31702">
    <property type="entry name" value="TESTIS-EXPRESSED PROTEIN 33"/>
    <property type="match status" value="1"/>
</dbReference>